<dbReference type="EMBL" id="CP094326">
    <property type="protein sequence ID" value="UNY97456.1"/>
    <property type="molecule type" value="Genomic_DNA"/>
</dbReference>
<gene>
    <name evidence="3" type="ORF">MQE36_10170</name>
</gene>
<dbReference type="Gene3D" id="3.40.50.1110">
    <property type="entry name" value="SGNH hydrolase"/>
    <property type="match status" value="2"/>
</dbReference>
<dbReference type="InterPro" id="IPR013830">
    <property type="entry name" value="SGNH_hydro"/>
</dbReference>
<name>A0ABY3YHT6_9FLAO</name>
<protein>
    <submittedName>
        <fullName evidence="3">GDSL-type esterase/lipase family protein</fullName>
    </submittedName>
</protein>
<dbReference type="InterPro" id="IPR029058">
    <property type="entry name" value="AB_hydrolase_fold"/>
</dbReference>
<evidence type="ECO:0000259" key="2">
    <source>
        <dbReference type="Pfam" id="PF13472"/>
    </source>
</evidence>
<reference evidence="3 4" key="1">
    <citation type="journal article" date="2018" name="Int. J. Syst. Evol. Microbiol.">
        <title>Zhouia spongiae sp. nov., isolated from a marine sponge.</title>
        <authorList>
            <person name="Zhuang L."/>
            <person name="Lin B."/>
            <person name="Qin F."/>
            <person name="Luo L."/>
        </authorList>
    </citation>
    <scope>NUCLEOTIDE SEQUENCE [LARGE SCALE GENOMIC DNA]</scope>
    <source>
        <strain evidence="3 4">HN-Y44</strain>
    </source>
</reference>
<accession>A0ABY3YHT6</accession>
<feature type="domain" description="Peptidase S9 prolyl oligopeptidase catalytic" evidence="1">
    <location>
        <begin position="332"/>
        <end position="467"/>
    </location>
</feature>
<dbReference type="InterPro" id="IPR001375">
    <property type="entry name" value="Peptidase_S9_cat"/>
</dbReference>
<dbReference type="InterPro" id="IPR036514">
    <property type="entry name" value="SGNH_hydro_sf"/>
</dbReference>
<dbReference type="Pfam" id="PF13472">
    <property type="entry name" value="Lipase_GDSL_2"/>
    <property type="match status" value="2"/>
</dbReference>
<dbReference type="RefSeq" id="WP_242935869.1">
    <property type="nucleotide sequence ID" value="NZ_CP094326.1"/>
</dbReference>
<evidence type="ECO:0000313" key="3">
    <source>
        <dbReference type="EMBL" id="UNY97456.1"/>
    </source>
</evidence>
<dbReference type="Gene3D" id="3.40.50.1820">
    <property type="entry name" value="alpha/beta hydrolase"/>
    <property type="match status" value="1"/>
</dbReference>
<dbReference type="PANTHER" id="PTHR30383">
    <property type="entry name" value="THIOESTERASE 1/PROTEASE 1/LYSOPHOSPHOLIPASE L1"/>
    <property type="match status" value="1"/>
</dbReference>
<evidence type="ECO:0000259" key="1">
    <source>
        <dbReference type="Pfam" id="PF00326"/>
    </source>
</evidence>
<evidence type="ECO:0000313" key="4">
    <source>
        <dbReference type="Proteomes" id="UP000829476"/>
    </source>
</evidence>
<dbReference type="Pfam" id="PF00326">
    <property type="entry name" value="Peptidase_S9"/>
    <property type="match status" value="1"/>
</dbReference>
<feature type="domain" description="SGNH hydrolase-type esterase" evidence="2">
    <location>
        <begin position="42"/>
        <end position="215"/>
    </location>
</feature>
<dbReference type="Proteomes" id="UP000829476">
    <property type="component" value="Chromosome"/>
</dbReference>
<proteinExistence type="predicted"/>
<organism evidence="3 4">
    <name type="scientific">Zhouia spongiae</name>
    <dbReference type="NCBI Taxonomy" id="2202721"/>
    <lineage>
        <taxon>Bacteria</taxon>
        <taxon>Pseudomonadati</taxon>
        <taxon>Bacteroidota</taxon>
        <taxon>Flavobacteriia</taxon>
        <taxon>Flavobacteriales</taxon>
        <taxon>Flavobacteriaceae</taxon>
        <taxon>Zhouia</taxon>
    </lineage>
</organism>
<dbReference type="InterPro" id="IPR051532">
    <property type="entry name" value="Ester_Hydrolysis_Enzymes"/>
</dbReference>
<keyword evidence="4" id="KW-1185">Reference proteome</keyword>
<feature type="domain" description="SGNH hydrolase-type esterase" evidence="2">
    <location>
        <begin position="534"/>
        <end position="708"/>
    </location>
</feature>
<dbReference type="SUPFAM" id="SSF52266">
    <property type="entry name" value="SGNH hydrolase"/>
    <property type="match status" value="2"/>
</dbReference>
<dbReference type="SUPFAM" id="SSF53474">
    <property type="entry name" value="alpha/beta-Hydrolases"/>
    <property type="match status" value="1"/>
</dbReference>
<sequence length="723" mass="81290">MRFEIIYMNMTFKKVLVGVFILFTHICGYGQKANTGPVKIACVGNSITYGMNIANRVHNSYPAQLQEMLGDDYQVENFGVSSKTLTKKGNDPYWKEEAFKRALDFKADIVFIKLGSNDAKAINRVHLDEYESDYKSLIQEFKTANPESRIVLIYPLPSFHTDTTYIWEPVIKDRLIPKIKKVAYETGIETVDMHQLFLDKSGMVPDKIHPNSLGATLIARRLYEVVKQRSIEGIKLVESLDVKNINTSNFHGYIQYNFEYRGNTVKIVCPKKPAMGRPWVWRARFFGHEPQTDIALLERGFYVVYSDVSDLYGAKEAVKRWNLFYDFLQQRGLAKKAAIEAMSRGGLIAYNWAAENPDKVACIYADAPVLDILSWPVGNGKYEGSPHDTEQLKKVYGLETNEDLLKFKGSPINKVKKVVRGKYPILHIGGEDDTVVPIDENTGPFVDAIRKSGGTVQTIYKENNGHHPHSLKNPGLIVNFILEATKQKVNLAVVPAPSGEYRSGAGWTTDADWWKQAADIDSICVNTADADILLIGNSLTQGWGGNRPHVTYKPGKQILDALFPGKKNINAGISGDRTQNVLYRLKNGTYEKCNPKYVVLTIGVNNFLDNDSAGEIAGGIERIMDMARLKFSPDTTFLLFGPLPTGTEIHSDRRIKYNTIHNHLKKLSLPDNVIYCNPIEKLTDAEGSLNMDLYSNDGIHLKTRGYKVWGTFIKNIIANIEVK</sequence>